<dbReference type="AlphaFoldDB" id="A0A4R6YIB7"/>
<reference evidence="1 2" key="1">
    <citation type="submission" date="2019-03" db="EMBL/GenBank/DDBJ databases">
        <title>Genomic Encyclopedia of Type Strains, Phase IV (KMG-IV): sequencing the most valuable type-strain genomes for metagenomic binning, comparative biology and taxonomic classification.</title>
        <authorList>
            <person name="Goeker M."/>
        </authorList>
    </citation>
    <scope>NUCLEOTIDE SEQUENCE [LARGE SCALE GENOMIC DNA]</scope>
    <source>
        <strain evidence="1 2">DSM 21667</strain>
    </source>
</reference>
<dbReference type="EMBL" id="SNZH01000028">
    <property type="protein sequence ID" value="TDR36597.1"/>
    <property type="molecule type" value="Genomic_DNA"/>
</dbReference>
<keyword evidence="2" id="KW-1185">Reference proteome</keyword>
<dbReference type="RefSeq" id="WP_133821885.1">
    <property type="nucleotide sequence ID" value="NZ_SNZH01000028.1"/>
</dbReference>
<evidence type="ECO:0000313" key="1">
    <source>
        <dbReference type="EMBL" id="TDR36597.1"/>
    </source>
</evidence>
<protein>
    <submittedName>
        <fullName evidence="1">Uncharacterized protein</fullName>
    </submittedName>
</protein>
<dbReference type="Proteomes" id="UP000295293">
    <property type="component" value="Unassembled WGS sequence"/>
</dbReference>
<sequence length="316" mass="35424">MDPSEKRFEIEHAISTYALSYIALPAAAIYEKARLEPLADLIQKCHVYFIGLAPRVRAGSINQRGRVLHIPMSALGQRTVVEVGLADGVDFDSSNGLLIRQADGATHELDTLWLTSRLSDKMPLDFEVLYIGQAYGSDGGRNAIDRLIKHETLQKIALNGVPEGWDLMLLLVEVLSDNRVMIVINPHAQTSDDDNARANAGMAKLIETPYHELVSLYEAAMIRYFRPRFNIAFKDSFPSTNLKVLTDCYEKDFSGLVAEFVFDDFPWRLKSETVAPSFFHIAYHDLHTEQARTLFFNSDPSLGLDILRAPDSAPHT</sequence>
<accession>A0A4R6YIB7</accession>
<gene>
    <name evidence="1" type="ORF">DFR29_12818</name>
</gene>
<evidence type="ECO:0000313" key="2">
    <source>
        <dbReference type="Proteomes" id="UP000295293"/>
    </source>
</evidence>
<dbReference type="OrthoDB" id="8442303at2"/>
<organism evidence="1 2">
    <name type="scientific">Tahibacter aquaticus</name>
    <dbReference type="NCBI Taxonomy" id="520092"/>
    <lineage>
        <taxon>Bacteria</taxon>
        <taxon>Pseudomonadati</taxon>
        <taxon>Pseudomonadota</taxon>
        <taxon>Gammaproteobacteria</taxon>
        <taxon>Lysobacterales</taxon>
        <taxon>Rhodanobacteraceae</taxon>
        <taxon>Tahibacter</taxon>
    </lineage>
</organism>
<name>A0A4R6YIB7_9GAMM</name>
<proteinExistence type="predicted"/>
<comment type="caution">
    <text evidence="1">The sequence shown here is derived from an EMBL/GenBank/DDBJ whole genome shotgun (WGS) entry which is preliminary data.</text>
</comment>